<evidence type="ECO:0000256" key="8">
    <source>
        <dbReference type="ARBA" id="ARBA00022475"/>
    </source>
</evidence>
<dbReference type="Proteomes" id="UP000287296">
    <property type="component" value="Unassembled WGS sequence"/>
</dbReference>
<dbReference type="GO" id="GO:0004605">
    <property type="term" value="F:phosphatidate cytidylyltransferase activity"/>
    <property type="evidence" value="ECO:0007669"/>
    <property type="project" value="UniProtKB-EC"/>
</dbReference>
<proteinExistence type="inferred from homology"/>
<evidence type="ECO:0000256" key="15">
    <source>
        <dbReference type="ARBA" id="ARBA00023136"/>
    </source>
</evidence>
<keyword evidence="11 24" id="KW-0812">Transmembrane</keyword>
<comment type="similarity">
    <text evidence="5">Belongs to the CDS family.</text>
</comment>
<dbReference type="EMBL" id="BORJ01000001">
    <property type="protein sequence ID" value="GIN94714.1"/>
    <property type="molecule type" value="Genomic_DNA"/>
</dbReference>
<feature type="transmembrane region" description="Helical" evidence="24">
    <location>
        <begin position="6"/>
        <end position="34"/>
    </location>
</feature>
<evidence type="ECO:0000313" key="27">
    <source>
        <dbReference type="Proteomes" id="UP000287296"/>
    </source>
</evidence>
<dbReference type="RefSeq" id="WP_120115147.1">
    <property type="nucleotide sequence ID" value="NZ_BORJ01000001.1"/>
</dbReference>
<dbReference type="PANTHER" id="PTHR46382">
    <property type="entry name" value="PHOSPHATIDATE CYTIDYLYLTRANSFERASE"/>
    <property type="match status" value="1"/>
</dbReference>
<evidence type="ECO:0000256" key="16">
    <source>
        <dbReference type="ARBA" id="ARBA00023209"/>
    </source>
</evidence>
<evidence type="ECO:0000256" key="9">
    <source>
        <dbReference type="ARBA" id="ARBA00022516"/>
    </source>
</evidence>
<comment type="pathway">
    <text evidence="4">Lipid metabolism.</text>
</comment>
<accession>A0A429XBK6</accession>
<evidence type="ECO:0000256" key="6">
    <source>
        <dbReference type="ARBA" id="ARBA00012487"/>
    </source>
</evidence>
<reference evidence="26 27" key="1">
    <citation type="submission" date="2018-12" db="EMBL/GenBank/DDBJ databases">
        <authorList>
            <person name="Sun L."/>
            <person name="Chen Z."/>
        </authorList>
    </citation>
    <scope>NUCLEOTIDE SEQUENCE [LARGE SCALE GENOMIC DNA]</scope>
    <source>
        <strain evidence="26 27">LMG 29736</strain>
    </source>
</reference>
<gene>
    <name evidence="26" type="ORF">D5F11_005160</name>
    <name evidence="25" type="ORF">J6TS1_05840</name>
</gene>
<evidence type="ECO:0000256" key="1">
    <source>
        <dbReference type="ARBA" id="ARBA00001698"/>
    </source>
</evidence>
<dbReference type="EMBL" id="QYTW02000003">
    <property type="protein sequence ID" value="RST60739.1"/>
    <property type="molecule type" value="Genomic_DNA"/>
</dbReference>
<evidence type="ECO:0000256" key="20">
    <source>
        <dbReference type="ARBA" id="ARBA00032253"/>
    </source>
</evidence>
<dbReference type="Pfam" id="PF01148">
    <property type="entry name" value="CTP_transf_1"/>
    <property type="match status" value="1"/>
</dbReference>
<evidence type="ECO:0000256" key="23">
    <source>
        <dbReference type="ARBA" id="ARBA00033406"/>
    </source>
</evidence>
<evidence type="ECO:0000256" key="14">
    <source>
        <dbReference type="ARBA" id="ARBA00023098"/>
    </source>
</evidence>
<comment type="catalytic activity">
    <reaction evidence="1">
        <text>a 1,2-diacyl-sn-glycero-3-phosphate + CTP + H(+) = a CDP-1,2-diacyl-sn-glycerol + diphosphate</text>
        <dbReference type="Rhea" id="RHEA:16229"/>
        <dbReference type="ChEBI" id="CHEBI:15378"/>
        <dbReference type="ChEBI" id="CHEBI:33019"/>
        <dbReference type="ChEBI" id="CHEBI:37563"/>
        <dbReference type="ChEBI" id="CHEBI:58332"/>
        <dbReference type="ChEBI" id="CHEBI:58608"/>
        <dbReference type="EC" id="2.7.7.41"/>
    </reaction>
</comment>
<evidence type="ECO:0000256" key="11">
    <source>
        <dbReference type="ARBA" id="ARBA00022692"/>
    </source>
</evidence>
<organism evidence="26 27">
    <name type="scientific">Siminovitchia terrae</name>
    <name type="common">Bacillus terrae</name>
    <dbReference type="NCBI Taxonomy" id="1914933"/>
    <lineage>
        <taxon>Bacteria</taxon>
        <taxon>Bacillati</taxon>
        <taxon>Bacillota</taxon>
        <taxon>Bacilli</taxon>
        <taxon>Bacillales</taxon>
        <taxon>Bacillaceae</taxon>
        <taxon>Siminovitchia</taxon>
    </lineage>
</organism>
<evidence type="ECO:0000313" key="26">
    <source>
        <dbReference type="EMBL" id="RST60739.1"/>
    </source>
</evidence>
<keyword evidence="15 24" id="KW-0472">Membrane</keyword>
<dbReference type="Proteomes" id="UP000680670">
    <property type="component" value="Unassembled WGS sequence"/>
</dbReference>
<feature type="transmembrane region" description="Helical" evidence="24">
    <location>
        <begin position="109"/>
        <end position="125"/>
    </location>
</feature>
<feature type="transmembrane region" description="Helical" evidence="24">
    <location>
        <begin position="46"/>
        <end position="67"/>
    </location>
</feature>
<reference evidence="25 28" key="2">
    <citation type="submission" date="2021-03" db="EMBL/GenBank/DDBJ databases">
        <title>Antimicrobial resistance genes in bacteria isolated from Japanese honey, and their potential for conferring macrolide and lincosamide resistance in the American foulbrood pathogen Paenibacillus larvae.</title>
        <authorList>
            <person name="Okamoto M."/>
            <person name="Kumagai M."/>
            <person name="Kanamori H."/>
            <person name="Takamatsu D."/>
        </authorList>
    </citation>
    <scope>NUCLEOTIDE SEQUENCE [LARGE SCALE GENOMIC DNA]</scope>
    <source>
        <strain evidence="25 28">J6TS1</strain>
    </source>
</reference>
<keyword evidence="12 26" id="KW-0548">Nucleotidyltransferase</keyword>
<evidence type="ECO:0000313" key="25">
    <source>
        <dbReference type="EMBL" id="GIN94714.1"/>
    </source>
</evidence>
<evidence type="ECO:0000256" key="7">
    <source>
        <dbReference type="ARBA" id="ARBA00019373"/>
    </source>
</evidence>
<evidence type="ECO:0000256" key="12">
    <source>
        <dbReference type="ARBA" id="ARBA00022695"/>
    </source>
</evidence>
<evidence type="ECO:0000256" key="4">
    <source>
        <dbReference type="ARBA" id="ARBA00005189"/>
    </source>
</evidence>
<dbReference type="EC" id="2.7.7.41" evidence="6"/>
<dbReference type="GO" id="GO:0016024">
    <property type="term" value="P:CDP-diacylglycerol biosynthetic process"/>
    <property type="evidence" value="ECO:0007669"/>
    <property type="project" value="TreeGrafter"/>
</dbReference>
<comment type="pathway">
    <text evidence="3">Phospholipid metabolism; CDP-diacylglycerol biosynthesis; CDP-diacylglycerol from sn-glycerol 3-phosphate: step 3/3.</text>
</comment>
<evidence type="ECO:0000256" key="10">
    <source>
        <dbReference type="ARBA" id="ARBA00022679"/>
    </source>
</evidence>
<evidence type="ECO:0000256" key="3">
    <source>
        <dbReference type="ARBA" id="ARBA00005119"/>
    </source>
</evidence>
<keyword evidence="14" id="KW-0443">Lipid metabolism</keyword>
<name>A0A429XBK6_SIMTE</name>
<evidence type="ECO:0000256" key="19">
    <source>
        <dbReference type="ARBA" id="ARBA00031825"/>
    </source>
</evidence>
<evidence type="ECO:0000256" key="2">
    <source>
        <dbReference type="ARBA" id="ARBA00004651"/>
    </source>
</evidence>
<evidence type="ECO:0000313" key="28">
    <source>
        <dbReference type="Proteomes" id="UP000680670"/>
    </source>
</evidence>
<evidence type="ECO:0000256" key="22">
    <source>
        <dbReference type="ARBA" id="ARBA00032743"/>
    </source>
</evidence>
<keyword evidence="16" id="KW-0594">Phospholipid biosynthesis</keyword>
<evidence type="ECO:0000256" key="13">
    <source>
        <dbReference type="ARBA" id="ARBA00022989"/>
    </source>
</evidence>
<keyword evidence="28" id="KW-1185">Reference proteome</keyword>
<keyword evidence="10 26" id="KW-0808">Transferase</keyword>
<keyword evidence="8" id="KW-1003">Cell membrane</keyword>
<evidence type="ECO:0000256" key="17">
    <source>
        <dbReference type="ARBA" id="ARBA00023264"/>
    </source>
</evidence>
<evidence type="ECO:0000256" key="5">
    <source>
        <dbReference type="ARBA" id="ARBA00010185"/>
    </source>
</evidence>
<evidence type="ECO:0000256" key="21">
    <source>
        <dbReference type="ARBA" id="ARBA00032396"/>
    </source>
</evidence>
<evidence type="ECO:0000256" key="24">
    <source>
        <dbReference type="SAM" id="Phobius"/>
    </source>
</evidence>
<sequence>MKVRIISAIVAIAIFLPLLYIGGIPFILLIYAMATIGLYELLRMRNLSLVSVQGALSLALLWVILLPGQAFDSGHGADIKIKAAILAVLLFLSYTVISKNKFTFDDAGFVILSVLYVGIGFHFLMETREAGIVYLFYVLFVVWGTDSGAYFVGRSLGKRKLWPEISPNKTIGGSLGGIVIAVLIALAFFSFTSLDIPLVKLLIVTVVLSVFGQIGDLAQSAFKRHYGVKDSGNIMPGHGGILDRCDSWLFVLPLVHVLQII</sequence>
<dbReference type="OrthoDB" id="9799199at2"/>
<dbReference type="PANTHER" id="PTHR46382:SF1">
    <property type="entry name" value="PHOSPHATIDATE CYTIDYLYLTRANSFERASE"/>
    <property type="match status" value="1"/>
</dbReference>
<keyword evidence="9" id="KW-0444">Lipid biosynthesis</keyword>
<feature type="transmembrane region" description="Helical" evidence="24">
    <location>
        <begin position="79"/>
        <end position="97"/>
    </location>
</feature>
<comment type="caution">
    <text evidence="26">The sequence shown here is derived from an EMBL/GenBank/DDBJ whole genome shotgun (WGS) entry which is preliminary data.</text>
</comment>
<protein>
    <recommendedName>
        <fullName evidence="7">Phosphatidate cytidylyltransferase</fullName>
        <ecNumber evidence="6">2.7.7.41</ecNumber>
    </recommendedName>
    <alternativeName>
        <fullName evidence="20">CDP-DAG synthase</fullName>
    </alternativeName>
    <alternativeName>
        <fullName evidence="22">CDP-DG synthase</fullName>
    </alternativeName>
    <alternativeName>
        <fullName evidence="18">CDP-diacylglycerol synthase</fullName>
    </alternativeName>
    <alternativeName>
        <fullName evidence="21">CDP-diglyceride pyrophosphorylase</fullName>
    </alternativeName>
    <alternativeName>
        <fullName evidence="23">CDP-diglyceride synthase</fullName>
    </alternativeName>
    <alternativeName>
        <fullName evidence="19">CTP:phosphatidate cytidylyltransferase</fullName>
    </alternativeName>
</protein>
<feature type="transmembrane region" description="Helical" evidence="24">
    <location>
        <begin position="173"/>
        <end position="192"/>
    </location>
</feature>
<dbReference type="AlphaFoldDB" id="A0A429XBK6"/>
<keyword evidence="17" id="KW-1208">Phospholipid metabolism</keyword>
<evidence type="ECO:0000256" key="18">
    <source>
        <dbReference type="ARBA" id="ARBA00029893"/>
    </source>
</evidence>
<feature type="transmembrane region" description="Helical" evidence="24">
    <location>
        <begin position="131"/>
        <end position="152"/>
    </location>
</feature>
<feature type="transmembrane region" description="Helical" evidence="24">
    <location>
        <begin position="198"/>
        <end position="218"/>
    </location>
</feature>
<keyword evidence="13 24" id="KW-1133">Transmembrane helix</keyword>
<dbReference type="GO" id="GO:0005886">
    <property type="term" value="C:plasma membrane"/>
    <property type="evidence" value="ECO:0007669"/>
    <property type="project" value="UniProtKB-SubCell"/>
</dbReference>
<comment type="subcellular location">
    <subcellularLocation>
        <location evidence="2">Cell membrane</location>
        <topology evidence="2">Multi-pass membrane protein</topology>
    </subcellularLocation>
</comment>